<dbReference type="PANTHER" id="PTHR33958:SF1">
    <property type="entry name" value="CILIA- AND FLAGELLA-ASSOCIATED PROTEIN 418"/>
    <property type="match status" value="1"/>
</dbReference>
<reference evidence="8 9" key="1">
    <citation type="submission" date="2025-05" db="UniProtKB">
        <authorList>
            <consortium name="RefSeq"/>
        </authorList>
    </citation>
    <scope>IDENTIFICATION</scope>
</reference>
<gene>
    <name evidence="8 9 10 11 12 13" type="primary">LOC101846722</name>
</gene>
<dbReference type="RefSeq" id="XP_035824338.1">
    <property type="nucleotide sequence ID" value="XM_035968445.1"/>
</dbReference>
<accession>A0ABM1VPJ6</accession>
<sequence>MENDIDDLLDEVEQKYVKKTTPSRNVKASPTAKSRVKPAGSGLDAAIDDILDIDLPASHTANAFQSTSKNSTLSTSGNSQSKSEQKSRCFPVYLGGSGETMGRGASMNKHACDQLRCTSCDFRICHFENMAWSRDTDYLFLRNNAPDFQKLKGKLSRKKGCRAYCCQCQWRNVLEICELRDPQLKWVCGKHPS</sequence>
<keyword evidence="3" id="KW-0963">Cytoplasm</keyword>
<evidence type="ECO:0000313" key="9">
    <source>
        <dbReference type="RefSeq" id="XP_005093264.1"/>
    </source>
</evidence>
<dbReference type="RefSeq" id="XP_005093265.1">
    <property type="nucleotide sequence ID" value="XM_005093208.3"/>
</dbReference>
<feature type="compositionally biased region" description="Polar residues" evidence="6">
    <location>
        <begin position="20"/>
        <end position="32"/>
    </location>
</feature>
<dbReference type="GeneID" id="101846722"/>
<dbReference type="Proteomes" id="UP000694888">
    <property type="component" value="Unplaced"/>
</dbReference>
<organism evidence="7 13">
    <name type="scientific">Aplysia californica</name>
    <name type="common">California sea hare</name>
    <dbReference type="NCBI Taxonomy" id="6500"/>
    <lineage>
        <taxon>Eukaryota</taxon>
        <taxon>Metazoa</taxon>
        <taxon>Spiralia</taxon>
        <taxon>Lophotrochozoa</taxon>
        <taxon>Mollusca</taxon>
        <taxon>Gastropoda</taxon>
        <taxon>Heterobranchia</taxon>
        <taxon>Euthyneura</taxon>
        <taxon>Tectipleura</taxon>
        <taxon>Aplysiida</taxon>
        <taxon>Aplysioidea</taxon>
        <taxon>Aplysiidae</taxon>
        <taxon>Aplysia</taxon>
    </lineage>
</organism>
<evidence type="ECO:0000313" key="7">
    <source>
        <dbReference type="Proteomes" id="UP000694888"/>
    </source>
</evidence>
<dbReference type="RefSeq" id="XP_005093267.1">
    <property type="nucleotide sequence ID" value="XM_005093210.3"/>
</dbReference>
<dbReference type="InterPro" id="IPR029239">
    <property type="entry name" value="CFAP418"/>
</dbReference>
<keyword evidence="7" id="KW-1185">Reference proteome</keyword>
<evidence type="ECO:0000256" key="2">
    <source>
        <dbReference type="ARBA" id="ARBA00004496"/>
    </source>
</evidence>
<evidence type="ECO:0000313" key="8">
    <source>
        <dbReference type="RefSeq" id="XP_005093263.1"/>
    </source>
</evidence>
<evidence type="ECO:0000313" key="10">
    <source>
        <dbReference type="RefSeq" id="XP_005093265.1"/>
    </source>
</evidence>
<evidence type="ECO:0000313" key="13">
    <source>
        <dbReference type="RefSeq" id="XP_035824338.1"/>
    </source>
</evidence>
<evidence type="ECO:0000256" key="5">
    <source>
        <dbReference type="ARBA" id="ARBA00026215"/>
    </source>
</evidence>
<protein>
    <recommendedName>
        <fullName evidence="5">Cilia- and flagella-associated protein 418</fullName>
    </recommendedName>
</protein>
<evidence type="ECO:0000256" key="4">
    <source>
        <dbReference type="ARBA" id="ARBA00024819"/>
    </source>
</evidence>
<comment type="function">
    <text evidence="4">May be involved in photoreceptor outer segment disk morphogenesis.</text>
</comment>
<dbReference type="RefSeq" id="XP_005093263.1">
    <property type="nucleotide sequence ID" value="XM_005093206.3"/>
</dbReference>
<feature type="region of interest" description="Disordered" evidence="6">
    <location>
        <begin position="64"/>
        <end position="84"/>
    </location>
</feature>
<proteinExistence type="predicted"/>
<name>A0ABM1VPJ6_APLCA</name>
<dbReference type="PANTHER" id="PTHR33958">
    <property type="entry name" value="PROTEIN C8ORF37"/>
    <property type="match status" value="1"/>
</dbReference>
<evidence type="ECO:0000313" key="11">
    <source>
        <dbReference type="RefSeq" id="XP_005093267.1"/>
    </source>
</evidence>
<feature type="compositionally biased region" description="Polar residues" evidence="6">
    <location>
        <begin position="64"/>
        <end position="82"/>
    </location>
</feature>
<dbReference type="RefSeq" id="XP_035824337.1">
    <property type="nucleotide sequence ID" value="XM_035968444.1"/>
</dbReference>
<dbReference type="RefSeq" id="XP_005093264.1">
    <property type="nucleotide sequence ID" value="XM_005093207.3"/>
</dbReference>
<dbReference type="Pfam" id="PF14996">
    <property type="entry name" value="RMP"/>
    <property type="match status" value="1"/>
</dbReference>
<evidence type="ECO:0000256" key="6">
    <source>
        <dbReference type="SAM" id="MobiDB-lite"/>
    </source>
</evidence>
<evidence type="ECO:0000256" key="3">
    <source>
        <dbReference type="ARBA" id="ARBA00022490"/>
    </source>
</evidence>
<feature type="region of interest" description="Disordered" evidence="6">
    <location>
        <begin position="20"/>
        <end position="40"/>
    </location>
</feature>
<comment type="subcellular location">
    <subcellularLocation>
        <location evidence="2">Cytoplasm</location>
    </subcellularLocation>
    <subcellularLocation>
        <location evidence="1">Photoreceptor inner segment</location>
    </subcellularLocation>
</comment>
<evidence type="ECO:0000256" key="1">
    <source>
        <dbReference type="ARBA" id="ARBA00004437"/>
    </source>
</evidence>
<evidence type="ECO:0000313" key="12">
    <source>
        <dbReference type="RefSeq" id="XP_035824337.1"/>
    </source>
</evidence>